<keyword evidence="6 11" id="KW-0812">Transmembrane</keyword>
<keyword evidence="4" id="KW-0813">Transport</keyword>
<evidence type="ECO:0000256" key="2">
    <source>
        <dbReference type="ARBA" id="ARBA00006742"/>
    </source>
</evidence>
<comment type="similarity">
    <text evidence="2">Belongs to the YajC family.</text>
</comment>
<evidence type="ECO:0000256" key="3">
    <source>
        <dbReference type="ARBA" id="ARBA00014962"/>
    </source>
</evidence>
<dbReference type="RefSeq" id="WP_074746984.1">
    <property type="nucleotide sequence ID" value="NZ_FOCT01000008.1"/>
</dbReference>
<evidence type="ECO:0000313" key="13">
    <source>
        <dbReference type="Proteomes" id="UP000183898"/>
    </source>
</evidence>
<keyword evidence="8 11" id="KW-1133">Transmembrane helix</keyword>
<evidence type="ECO:0000256" key="4">
    <source>
        <dbReference type="ARBA" id="ARBA00022448"/>
    </source>
</evidence>
<gene>
    <name evidence="12" type="ORF">SAMN05216404_108115</name>
</gene>
<feature type="transmembrane region" description="Helical" evidence="11">
    <location>
        <begin position="21"/>
        <end position="39"/>
    </location>
</feature>
<protein>
    <recommendedName>
        <fullName evidence="3">Sec translocon accessory complex subunit YajC</fullName>
    </recommendedName>
</protein>
<reference evidence="12 13" key="1">
    <citation type="submission" date="2016-10" db="EMBL/GenBank/DDBJ databases">
        <authorList>
            <person name="de Groot N.N."/>
        </authorList>
    </citation>
    <scope>NUCLEOTIDE SEQUENCE [LARGE SCALE GENOMIC DNA]</scope>
    <source>
        <strain evidence="12 13">Nl18</strain>
    </source>
</reference>
<dbReference type="InterPro" id="IPR003849">
    <property type="entry name" value="Preprotein_translocase_YajC"/>
</dbReference>
<evidence type="ECO:0000256" key="8">
    <source>
        <dbReference type="ARBA" id="ARBA00022989"/>
    </source>
</evidence>
<dbReference type="GO" id="GO:0005886">
    <property type="term" value="C:plasma membrane"/>
    <property type="evidence" value="ECO:0007669"/>
    <property type="project" value="UniProtKB-SubCell"/>
</dbReference>
<dbReference type="NCBIfam" id="TIGR00739">
    <property type="entry name" value="yajC"/>
    <property type="match status" value="1"/>
</dbReference>
<comment type="subcellular location">
    <subcellularLocation>
        <location evidence="1">Cell membrane</location>
        <topology evidence="1">Single-pass membrane protein</topology>
    </subcellularLocation>
</comment>
<dbReference type="EMBL" id="FOCT01000008">
    <property type="protein sequence ID" value="SEN91190.1"/>
    <property type="molecule type" value="Genomic_DNA"/>
</dbReference>
<dbReference type="Proteomes" id="UP000183898">
    <property type="component" value="Unassembled WGS sequence"/>
</dbReference>
<evidence type="ECO:0000256" key="11">
    <source>
        <dbReference type="SAM" id="Phobius"/>
    </source>
</evidence>
<dbReference type="Pfam" id="PF02699">
    <property type="entry name" value="YajC"/>
    <property type="match status" value="1"/>
</dbReference>
<dbReference type="PANTHER" id="PTHR33909:SF1">
    <property type="entry name" value="SEC TRANSLOCON ACCESSORY COMPLEX SUBUNIT YAJC"/>
    <property type="match status" value="1"/>
</dbReference>
<proteinExistence type="inferred from homology"/>
<dbReference type="GO" id="GO:0015031">
    <property type="term" value="P:protein transport"/>
    <property type="evidence" value="ECO:0007669"/>
    <property type="project" value="UniProtKB-KW"/>
</dbReference>
<evidence type="ECO:0000313" key="12">
    <source>
        <dbReference type="EMBL" id="SEN91190.1"/>
    </source>
</evidence>
<evidence type="ECO:0000256" key="10">
    <source>
        <dbReference type="ARBA" id="ARBA00023136"/>
    </source>
</evidence>
<evidence type="ECO:0000256" key="7">
    <source>
        <dbReference type="ARBA" id="ARBA00022927"/>
    </source>
</evidence>
<evidence type="ECO:0000256" key="9">
    <source>
        <dbReference type="ARBA" id="ARBA00023010"/>
    </source>
</evidence>
<evidence type="ECO:0000256" key="6">
    <source>
        <dbReference type="ARBA" id="ARBA00022692"/>
    </source>
</evidence>
<organism evidence="12 13">
    <name type="scientific">Nitrosospira multiformis</name>
    <dbReference type="NCBI Taxonomy" id="1231"/>
    <lineage>
        <taxon>Bacteria</taxon>
        <taxon>Pseudomonadati</taxon>
        <taxon>Pseudomonadota</taxon>
        <taxon>Betaproteobacteria</taxon>
        <taxon>Nitrosomonadales</taxon>
        <taxon>Nitrosomonadaceae</taxon>
        <taxon>Nitrosospira</taxon>
    </lineage>
</organism>
<name>A0A1H8KE13_9PROT</name>
<keyword evidence="10 11" id="KW-0472">Membrane</keyword>
<dbReference type="AlphaFoldDB" id="A0A1H8KE13"/>
<keyword evidence="9" id="KW-0811">Translocation</keyword>
<accession>A0A1H8KE13</accession>
<sequence length="112" mass="12020">MLISAAYAQATAPAAPPGADFMSLLPLIAIFVVFYLLLIRPQAKRAKEQKLMIEALQKGDEVATASGVLGRVTKISGNYIILQVAENVQVVIQKSAVQTLLPKGTLNTIEKE</sequence>
<dbReference type="PRINTS" id="PR01853">
    <property type="entry name" value="YAJCTRNLCASE"/>
</dbReference>
<evidence type="ECO:0000256" key="1">
    <source>
        <dbReference type="ARBA" id="ARBA00004162"/>
    </source>
</evidence>
<keyword evidence="7" id="KW-0653">Protein transport</keyword>
<keyword evidence="5" id="KW-1003">Cell membrane</keyword>
<dbReference type="PANTHER" id="PTHR33909">
    <property type="entry name" value="SEC TRANSLOCON ACCESSORY COMPLEX SUBUNIT YAJC"/>
    <property type="match status" value="1"/>
</dbReference>
<evidence type="ECO:0000256" key="5">
    <source>
        <dbReference type="ARBA" id="ARBA00022475"/>
    </source>
</evidence>
<dbReference type="SMART" id="SM01323">
    <property type="entry name" value="YajC"/>
    <property type="match status" value="1"/>
</dbReference>